<evidence type="ECO:0000256" key="14">
    <source>
        <dbReference type="PIRSR" id="PIRSR602401-1"/>
    </source>
</evidence>
<accession>A0A4S8MLS7</accession>
<gene>
    <name evidence="17" type="ORF">K435DRAFT_715396</name>
</gene>
<dbReference type="InterPro" id="IPR050364">
    <property type="entry name" value="Cytochrome_P450_fung"/>
</dbReference>
<keyword evidence="10 14" id="KW-0408">Iron</keyword>
<dbReference type="Proteomes" id="UP000297245">
    <property type="component" value="Unassembled WGS sequence"/>
</dbReference>
<dbReference type="PRINTS" id="PR00463">
    <property type="entry name" value="EP450I"/>
</dbReference>
<dbReference type="GO" id="GO:0004497">
    <property type="term" value="F:monooxygenase activity"/>
    <property type="evidence" value="ECO:0007669"/>
    <property type="project" value="UniProtKB-KW"/>
</dbReference>
<evidence type="ECO:0000256" key="4">
    <source>
        <dbReference type="ARBA" id="ARBA00010617"/>
    </source>
</evidence>
<dbReference type="InterPro" id="IPR001128">
    <property type="entry name" value="Cyt_P450"/>
</dbReference>
<dbReference type="PROSITE" id="PS00086">
    <property type="entry name" value="CYTOCHROME_P450"/>
    <property type="match status" value="1"/>
</dbReference>
<keyword evidence="6" id="KW-0812">Transmembrane</keyword>
<keyword evidence="12" id="KW-0472">Membrane</keyword>
<dbReference type="PANTHER" id="PTHR46300">
    <property type="entry name" value="P450, PUTATIVE (EUROFUNG)-RELATED-RELATED"/>
    <property type="match status" value="1"/>
</dbReference>
<protein>
    <submittedName>
        <fullName evidence="17">Cytochrome P450</fullName>
    </submittedName>
</protein>
<dbReference type="GO" id="GO:0016705">
    <property type="term" value="F:oxidoreductase activity, acting on paired donors, with incorporation or reduction of molecular oxygen"/>
    <property type="evidence" value="ECO:0007669"/>
    <property type="project" value="InterPro"/>
</dbReference>
<dbReference type="Gene3D" id="1.10.630.10">
    <property type="entry name" value="Cytochrome P450"/>
    <property type="match status" value="1"/>
</dbReference>
<keyword evidence="18" id="KW-1185">Reference proteome</keyword>
<comment type="cofactor">
    <cofactor evidence="1 14">
        <name>heme</name>
        <dbReference type="ChEBI" id="CHEBI:30413"/>
    </cofactor>
</comment>
<dbReference type="GO" id="GO:0020037">
    <property type="term" value="F:heme binding"/>
    <property type="evidence" value="ECO:0007669"/>
    <property type="project" value="InterPro"/>
</dbReference>
<keyword evidence="9 15" id="KW-0560">Oxidoreductase</keyword>
<dbReference type="CDD" id="cd11065">
    <property type="entry name" value="CYP64-like"/>
    <property type="match status" value="1"/>
</dbReference>
<feature type="chain" id="PRO_5020435741" evidence="16">
    <location>
        <begin position="21"/>
        <end position="508"/>
    </location>
</feature>
<comment type="pathway">
    <text evidence="3">Secondary metabolite biosynthesis.</text>
</comment>
<evidence type="ECO:0000256" key="9">
    <source>
        <dbReference type="ARBA" id="ARBA00023002"/>
    </source>
</evidence>
<dbReference type="InterPro" id="IPR036396">
    <property type="entry name" value="Cyt_P450_sf"/>
</dbReference>
<comment type="subcellular location">
    <subcellularLocation>
        <location evidence="2">Membrane</location>
        <topology evidence="2">Single-pass membrane protein</topology>
    </subcellularLocation>
</comment>
<dbReference type="InterPro" id="IPR002401">
    <property type="entry name" value="Cyt_P450_E_grp-I"/>
</dbReference>
<dbReference type="PRINTS" id="PR00385">
    <property type="entry name" value="P450"/>
</dbReference>
<proteinExistence type="inferred from homology"/>
<evidence type="ECO:0000256" key="2">
    <source>
        <dbReference type="ARBA" id="ARBA00004167"/>
    </source>
</evidence>
<feature type="signal peptide" evidence="16">
    <location>
        <begin position="1"/>
        <end position="20"/>
    </location>
</feature>
<evidence type="ECO:0000256" key="8">
    <source>
        <dbReference type="ARBA" id="ARBA00022989"/>
    </source>
</evidence>
<evidence type="ECO:0000256" key="11">
    <source>
        <dbReference type="ARBA" id="ARBA00023033"/>
    </source>
</evidence>
<evidence type="ECO:0000256" key="3">
    <source>
        <dbReference type="ARBA" id="ARBA00005179"/>
    </source>
</evidence>
<dbReference type="EMBL" id="ML179065">
    <property type="protein sequence ID" value="THV03581.1"/>
    <property type="molecule type" value="Genomic_DNA"/>
</dbReference>
<dbReference type="GO" id="GO:0016020">
    <property type="term" value="C:membrane"/>
    <property type="evidence" value="ECO:0007669"/>
    <property type="project" value="UniProtKB-SubCell"/>
</dbReference>
<evidence type="ECO:0000313" key="17">
    <source>
        <dbReference type="EMBL" id="THV03581.1"/>
    </source>
</evidence>
<evidence type="ECO:0000256" key="7">
    <source>
        <dbReference type="ARBA" id="ARBA00022723"/>
    </source>
</evidence>
<evidence type="ECO:0000256" key="16">
    <source>
        <dbReference type="SAM" id="SignalP"/>
    </source>
</evidence>
<evidence type="ECO:0000256" key="10">
    <source>
        <dbReference type="ARBA" id="ARBA00023004"/>
    </source>
</evidence>
<dbReference type="InterPro" id="IPR017972">
    <property type="entry name" value="Cyt_P450_CS"/>
</dbReference>
<dbReference type="GO" id="GO:0005506">
    <property type="term" value="F:iron ion binding"/>
    <property type="evidence" value="ECO:0007669"/>
    <property type="project" value="InterPro"/>
</dbReference>
<keyword evidence="11 15" id="KW-0503">Monooxygenase</keyword>
<keyword evidence="8" id="KW-1133">Transmembrane helix</keyword>
<keyword evidence="16" id="KW-0732">Signal</keyword>
<evidence type="ECO:0000256" key="13">
    <source>
        <dbReference type="ARBA" id="ARBA00023180"/>
    </source>
</evidence>
<sequence length="508" mass="57706">MAAFVLVLSFVFFSPKTTKARLPPGPRRLPVLGNVFQMTLDRPWHLFHRWSKRYGPLTYLNIFGKPIIVINTAKAANDLFVRRASNYTNRSRNIVVNEYISGGMNFVASSGERWKKMRRVSEVQLGLKSLAPYQDLQTDQAIILAYEILTDPRNRAKHILRATASVILSLLYDQAPLKSLTDPSVELMDDYVHKTNRAAQLGNNLVEMFPILEYIPAFFSKWKRESTADFRKFSSMFEEKYLAVKERMLSGEQRSSFCATLLENGLEKHGLSDLESAWAAATIYGAAYETTARTLSWFLFLMIHFPEVQKKAQDEIEAVVGRSRMPSFSDMNHLPYVRALTKEILRWRPPAAMGVPHASTEDDYYEGQLIPKGSICISSIWSINRDPEVYGADAEEFHPERHLNPDGTLKDEKGDGHYTFGFGRRECVGRHFANKALLIEISMLLWAIRIEAPAGVEIPHVSEDIGEGVISRPPDFDCVIEPRFEGVGVALKQARDMIFQTAYNNGRE</sequence>
<keyword evidence="7 14" id="KW-0479">Metal-binding</keyword>
<keyword evidence="13" id="KW-0325">Glycoprotein</keyword>
<keyword evidence="5 14" id="KW-0349">Heme</keyword>
<organism evidence="17 18">
    <name type="scientific">Dendrothele bispora (strain CBS 962.96)</name>
    <dbReference type="NCBI Taxonomy" id="1314807"/>
    <lineage>
        <taxon>Eukaryota</taxon>
        <taxon>Fungi</taxon>
        <taxon>Dikarya</taxon>
        <taxon>Basidiomycota</taxon>
        <taxon>Agaricomycotina</taxon>
        <taxon>Agaricomycetes</taxon>
        <taxon>Agaricomycetidae</taxon>
        <taxon>Agaricales</taxon>
        <taxon>Agaricales incertae sedis</taxon>
        <taxon>Dendrothele</taxon>
    </lineage>
</organism>
<evidence type="ECO:0000313" key="18">
    <source>
        <dbReference type="Proteomes" id="UP000297245"/>
    </source>
</evidence>
<evidence type="ECO:0000256" key="15">
    <source>
        <dbReference type="RuleBase" id="RU000461"/>
    </source>
</evidence>
<name>A0A4S8MLS7_DENBC</name>
<reference evidence="17 18" key="1">
    <citation type="journal article" date="2019" name="Nat. Ecol. Evol.">
        <title>Megaphylogeny resolves global patterns of mushroom evolution.</title>
        <authorList>
            <person name="Varga T."/>
            <person name="Krizsan K."/>
            <person name="Foldi C."/>
            <person name="Dima B."/>
            <person name="Sanchez-Garcia M."/>
            <person name="Sanchez-Ramirez S."/>
            <person name="Szollosi G.J."/>
            <person name="Szarkandi J.G."/>
            <person name="Papp V."/>
            <person name="Albert L."/>
            <person name="Andreopoulos W."/>
            <person name="Angelini C."/>
            <person name="Antonin V."/>
            <person name="Barry K.W."/>
            <person name="Bougher N.L."/>
            <person name="Buchanan P."/>
            <person name="Buyck B."/>
            <person name="Bense V."/>
            <person name="Catcheside P."/>
            <person name="Chovatia M."/>
            <person name="Cooper J."/>
            <person name="Damon W."/>
            <person name="Desjardin D."/>
            <person name="Finy P."/>
            <person name="Geml J."/>
            <person name="Haridas S."/>
            <person name="Hughes K."/>
            <person name="Justo A."/>
            <person name="Karasinski D."/>
            <person name="Kautmanova I."/>
            <person name="Kiss B."/>
            <person name="Kocsube S."/>
            <person name="Kotiranta H."/>
            <person name="LaButti K.M."/>
            <person name="Lechner B.E."/>
            <person name="Liimatainen K."/>
            <person name="Lipzen A."/>
            <person name="Lukacs Z."/>
            <person name="Mihaltcheva S."/>
            <person name="Morgado L.N."/>
            <person name="Niskanen T."/>
            <person name="Noordeloos M.E."/>
            <person name="Ohm R.A."/>
            <person name="Ortiz-Santana B."/>
            <person name="Ovrebo C."/>
            <person name="Racz N."/>
            <person name="Riley R."/>
            <person name="Savchenko A."/>
            <person name="Shiryaev A."/>
            <person name="Soop K."/>
            <person name="Spirin V."/>
            <person name="Szebenyi C."/>
            <person name="Tomsovsky M."/>
            <person name="Tulloss R.E."/>
            <person name="Uehling J."/>
            <person name="Grigoriev I.V."/>
            <person name="Vagvolgyi C."/>
            <person name="Papp T."/>
            <person name="Martin F.M."/>
            <person name="Miettinen O."/>
            <person name="Hibbett D.S."/>
            <person name="Nagy L.G."/>
        </authorList>
    </citation>
    <scope>NUCLEOTIDE SEQUENCE [LARGE SCALE GENOMIC DNA]</scope>
    <source>
        <strain evidence="17 18">CBS 962.96</strain>
    </source>
</reference>
<evidence type="ECO:0000256" key="6">
    <source>
        <dbReference type="ARBA" id="ARBA00022692"/>
    </source>
</evidence>
<dbReference type="OrthoDB" id="2789670at2759"/>
<dbReference type="Pfam" id="PF00067">
    <property type="entry name" value="p450"/>
    <property type="match status" value="1"/>
</dbReference>
<comment type="similarity">
    <text evidence="4 15">Belongs to the cytochrome P450 family.</text>
</comment>
<feature type="binding site" description="axial binding residue" evidence="14">
    <location>
        <position position="427"/>
    </location>
    <ligand>
        <name>heme</name>
        <dbReference type="ChEBI" id="CHEBI:30413"/>
    </ligand>
    <ligandPart>
        <name>Fe</name>
        <dbReference type="ChEBI" id="CHEBI:18248"/>
    </ligandPart>
</feature>
<evidence type="ECO:0000256" key="5">
    <source>
        <dbReference type="ARBA" id="ARBA00022617"/>
    </source>
</evidence>
<evidence type="ECO:0000256" key="12">
    <source>
        <dbReference type="ARBA" id="ARBA00023136"/>
    </source>
</evidence>
<dbReference type="PANTHER" id="PTHR46300:SF2">
    <property type="entry name" value="CYTOCHROME P450 MONOOXYGENASE ALNH-RELATED"/>
    <property type="match status" value="1"/>
</dbReference>
<dbReference type="AlphaFoldDB" id="A0A4S8MLS7"/>
<dbReference type="SUPFAM" id="SSF48264">
    <property type="entry name" value="Cytochrome P450"/>
    <property type="match status" value="1"/>
</dbReference>
<evidence type="ECO:0000256" key="1">
    <source>
        <dbReference type="ARBA" id="ARBA00001971"/>
    </source>
</evidence>